<proteinExistence type="predicted"/>
<evidence type="ECO:0000313" key="1">
    <source>
        <dbReference type="EMBL" id="KAJ8982453.1"/>
    </source>
</evidence>
<reference evidence="1" key="1">
    <citation type="journal article" date="2023" name="Insect Mol. Biol.">
        <title>Genome sequencing provides insights into the evolution of gene families encoding plant cell wall-degrading enzymes in longhorned beetles.</title>
        <authorList>
            <person name="Shin N.R."/>
            <person name="Okamura Y."/>
            <person name="Kirsch R."/>
            <person name="Pauchet Y."/>
        </authorList>
    </citation>
    <scope>NUCLEOTIDE SEQUENCE</scope>
    <source>
        <strain evidence="1">MMC_N1</strain>
    </source>
</reference>
<organism evidence="1 2">
    <name type="scientific">Molorchus minor</name>
    <dbReference type="NCBI Taxonomy" id="1323400"/>
    <lineage>
        <taxon>Eukaryota</taxon>
        <taxon>Metazoa</taxon>
        <taxon>Ecdysozoa</taxon>
        <taxon>Arthropoda</taxon>
        <taxon>Hexapoda</taxon>
        <taxon>Insecta</taxon>
        <taxon>Pterygota</taxon>
        <taxon>Neoptera</taxon>
        <taxon>Endopterygota</taxon>
        <taxon>Coleoptera</taxon>
        <taxon>Polyphaga</taxon>
        <taxon>Cucujiformia</taxon>
        <taxon>Chrysomeloidea</taxon>
        <taxon>Cerambycidae</taxon>
        <taxon>Lamiinae</taxon>
        <taxon>Monochamini</taxon>
        <taxon>Molorchus</taxon>
    </lineage>
</organism>
<sequence>MFNVPSEVAQSYKIAYSGYRWVVVKNRLDCSAEILRNVMRKTSAFIPCLRDLYQHRPQRPTHVLQKEGLGGAPLNRGAWGSSPFSPPLIQACRIKMLNI</sequence>
<evidence type="ECO:0000313" key="2">
    <source>
        <dbReference type="Proteomes" id="UP001162164"/>
    </source>
</evidence>
<accession>A0ABQ9JWQ7</accession>
<dbReference type="Proteomes" id="UP001162164">
    <property type="component" value="Unassembled WGS sequence"/>
</dbReference>
<comment type="caution">
    <text evidence="1">The sequence shown here is derived from an EMBL/GenBank/DDBJ whole genome shotgun (WGS) entry which is preliminary data.</text>
</comment>
<dbReference type="EMBL" id="JAPWTJ010000123">
    <property type="protein sequence ID" value="KAJ8982453.1"/>
    <property type="molecule type" value="Genomic_DNA"/>
</dbReference>
<protein>
    <submittedName>
        <fullName evidence="1">Uncharacterized protein</fullName>
    </submittedName>
</protein>
<gene>
    <name evidence="1" type="ORF">NQ317_010193</name>
</gene>
<name>A0ABQ9JWQ7_9CUCU</name>
<keyword evidence="2" id="KW-1185">Reference proteome</keyword>